<protein>
    <submittedName>
        <fullName evidence="7">Sugar ABC transporter ATP-binding protein</fullName>
    </submittedName>
</protein>
<dbReference type="Gene3D" id="3.40.50.300">
    <property type="entry name" value="P-loop containing nucleotide triphosphate hydrolases"/>
    <property type="match status" value="2"/>
</dbReference>
<keyword evidence="3" id="KW-0677">Repeat</keyword>
<evidence type="ECO:0000256" key="1">
    <source>
        <dbReference type="ARBA" id="ARBA00022448"/>
    </source>
</evidence>
<dbReference type="EMBL" id="JBHRXJ010000016">
    <property type="protein sequence ID" value="MFC3529901.1"/>
    <property type="molecule type" value="Genomic_DNA"/>
</dbReference>
<organism evidence="7 8">
    <name type="scientific">Paracoccus mangrovi</name>
    <dbReference type="NCBI Taxonomy" id="1715645"/>
    <lineage>
        <taxon>Bacteria</taxon>
        <taxon>Pseudomonadati</taxon>
        <taxon>Pseudomonadota</taxon>
        <taxon>Alphaproteobacteria</taxon>
        <taxon>Rhodobacterales</taxon>
        <taxon>Paracoccaceae</taxon>
        <taxon>Paracoccus</taxon>
    </lineage>
</organism>
<evidence type="ECO:0000259" key="6">
    <source>
        <dbReference type="PROSITE" id="PS50893"/>
    </source>
</evidence>
<feature type="domain" description="ABC transporter" evidence="6">
    <location>
        <begin position="256"/>
        <end position="500"/>
    </location>
</feature>
<dbReference type="PROSITE" id="PS50893">
    <property type="entry name" value="ABC_TRANSPORTER_2"/>
    <property type="match status" value="2"/>
</dbReference>
<dbReference type="CDD" id="cd03215">
    <property type="entry name" value="ABC_Carb_Monos_II"/>
    <property type="match status" value="1"/>
</dbReference>
<keyword evidence="2" id="KW-0762">Sugar transport</keyword>
<accession>A0ABV7R6B3</accession>
<dbReference type="Pfam" id="PF00005">
    <property type="entry name" value="ABC_tran"/>
    <property type="match status" value="2"/>
</dbReference>
<dbReference type="RefSeq" id="WP_377746017.1">
    <property type="nucleotide sequence ID" value="NZ_JBHRXJ010000016.1"/>
</dbReference>
<dbReference type="PANTHER" id="PTHR43790:SF9">
    <property type="entry name" value="GALACTOFURANOSE TRANSPORTER ATP-BINDING PROTEIN YTFR"/>
    <property type="match status" value="1"/>
</dbReference>
<dbReference type="InterPro" id="IPR003593">
    <property type="entry name" value="AAA+_ATPase"/>
</dbReference>
<keyword evidence="8" id="KW-1185">Reference proteome</keyword>
<dbReference type="InterPro" id="IPR017871">
    <property type="entry name" value="ABC_transporter-like_CS"/>
</dbReference>
<comment type="caution">
    <text evidence="7">The sequence shown here is derived from an EMBL/GenBank/DDBJ whole genome shotgun (WGS) entry which is preliminary data.</text>
</comment>
<evidence type="ECO:0000256" key="3">
    <source>
        <dbReference type="ARBA" id="ARBA00022737"/>
    </source>
</evidence>
<dbReference type="PROSITE" id="PS00211">
    <property type="entry name" value="ABC_TRANSPORTER_1"/>
    <property type="match status" value="1"/>
</dbReference>
<dbReference type="InterPro" id="IPR050107">
    <property type="entry name" value="ABC_carbohydrate_import_ATPase"/>
</dbReference>
<feature type="domain" description="ABC transporter" evidence="6">
    <location>
        <begin position="2"/>
        <end position="243"/>
    </location>
</feature>
<sequence>MLELRNIQKSFNGFPALKDVSVTVAPGQVVGLVGENGAGKSTLMKILNGIHRPDGGEYRLDGKPVALNGPREAMGHGIGMVYQEQSLIPSLTVAENIFLGNEDRFVRLGRVDWKAMGEAARAIMAEVELHIDPFTLTSDISFMHRQMVELAKVLTLKDMAPGNIYMLLDEPTSVLEQEEIDILFGVIRKIKERAGIVFVSHRLDEVIEISDIIYVLKDGQVVKTLARGEATPPLIHELMVGRSAAQSYYRETDRKPPSDKVLLEIAGLGKADAFQGIDLTLHEGEVIALVGTEGAGTEPLIRSVFGLEKVDGGQIMFQGKPITNGICAQAVAAGIGYVPRERKIEGIIEPMTIEENVVLPNLRRMTRAGLLDFPKIRAATKHLFGPLRIKAESRLATAKSLSGGNQQKVVLAKWYNTGARLFLLDHPTRGLDVGAKEDVYDLIREICARGAGVLLIADTLEEAIGLSHRIIVYRDGRETARFDNADPARPVTPLDLIGHMV</sequence>
<keyword evidence="4" id="KW-0547">Nucleotide-binding</keyword>
<name>A0ABV7R6B3_9RHOB</name>
<keyword evidence="5 7" id="KW-0067">ATP-binding</keyword>
<proteinExistence type="predicted"/>
<dbReference type="SUPFAM" id="SSF52540">
    <property type="entry name" value="P-loop containing nucleoside triphosphate hydrolases"/>
    <property type="match status" value="2"/>
</dbReference>
<dbReference type="InterPro" id="IPR003439">
    <property type="entry name" value="ABC_transporter-like_ATP-bd"/>
</dbReference>
<dbReference type="Proteomes" id="UP001595721">
    <property type="component" value="Unassembled WGS sequence"/>
</dbReference>
<evidence type="ECO:0000313" key="7">
    <source>
        <dbReference type="EMBL" id="MFC3529901.1"/>
    </source>
</evidence>
<evidence type="ECO:0000256" key="4">
    <source>
        <dbReference type="ARBA" id="ARBA00022741"/>
    </source>
</evidence>
<evidence type="ECO:0000256" key="2">
    <source>
        <dbReference type="ARBA" id="ARBA00022597"/>
    </source>
</evidence>
<evidence type="ECO:0000313" key="8">
    <source>
        <dbReference type="Proteomes" id="UP001595721"/>
    </source>
</evidence>
<evidence type="ECO:0000256" key="5">
    <source>
        <dbReference type="ARBA" id="ARBA00022840"/>
    </source>
</evidence>
<keyword evidence="1" id="KW-0813">Transport</keyword>
<dbReference type="PANTHER" id="PTHR43790">
    <property type="entry name" value="CARBOHYDRATE TRANSPORT ATP-BINDING PROTEIN MG119-RELATED"/>
    <property type="match status" value="1"/>
</dbReference>
<dbReference type="GO" id="GO:0005524">
    <property type="term" value="F:ATP binding"/>
    <property type="evidence" value="ECO:0007669"/>
    <property type="project" value="UniProtKB-KW"/>
</dbReference>
<gene>
    <name evidence="7" type="ORF">ACFOMH_17135</name>
</gene>
<reference evidence="8" key="1">
    <citation type="journal article" date="2019" name="Int. J. Syst. Evol. Microbiol.">
        <title>The Global Catalogue of Microorganisms (GCM) 10K type strain sequencing project: providing services to taxonomists for standard genome sequencing and annotation.</title>
        <authorList>
            <consortium name="The Broad Institute Genomics Platform"/>
            <consortium name="The Broad Institute Genome Sequencing Center for Infectious Disease"/>
            <person name="Wu L."/>
            <person name="Ma J."/>
        </authorList>
    </citation>
    <scope>NUCLEOTIDE SEQUENCE [LARGE SCALE GENOMIC DNA]</scope>
    <source>
        <strain evidence="8">KCTC 42899</strain>
    </source>
</reference>
<dbReference type="InterPro" id="IPR027417">
    <property type="entry name" value="P-loop_NTPase"/>
</dbReference>
<dbReference type="CDD" id="cd03216">
    <property type="entry name" value="ABC_Carb_Monos_I"/>
    <property type="match status" value="1"/>
</dbReference>
<dbReference type="SMART" id="SM00382">
    <property type="entry name" value="AAA"/>
    <property type="match status" value="2"/>
</dbReference>